<sequence>MIFSPQQLETFLAVKIENFAWHKDNIAYSGCTFCVGSNKVAFRKAKVTPKKIGAFVAIWDKSVANKNVPLASQNLDYLLIACEDGVWDGLFVFPKAVLLEKNIISENGNGGKLGFRVYPPWVSPDNAQAIDTQKWQMVYFVDLDKPESNDFFKRIAGNTIWATGNLATHN</sequence>
<dbReference type="RefSeq" id="WP_120180242.1">
    <property type="nucleotide sequence ID" value="NZ_MBTA01000001.1"/>
</dbReference>
<dbReference type="Gene3D" id="3.40.1350.140">
    <property type="entry name" value="MepB-like"/>
    <property type="match status" value="1"/>
</dbReference>
<dbReference type="EMBL" id="MBTA01000001">
    <property type="protein sequence ID" value="RKD20323.1"/>
    <property type="molecule type" value="Genomic_DNA"/>
</dbReference>
<dbReference type="InterPro" id="IPR011235">
    <property type="entry name" value="MepB-like"/>
</dbReference>
<gene>
    <name evidence="1" type="ORF">BCY91_01515</name>
</gene>
<proteinExistence type="predicted"/>
<evidence type="ECO:0000313" key="1">
    <source>
        <dbReference type="EMBL" id="RKD20323.1"/>
    </source>
</evidence>
<dbReference type="PIRSF" id="PIRSF032285">
    <property type="entry name" value="UCP032285"/>
    <property type="match status" value="1"/>
</dbReference>
<organism evidence="1 2">
    <name type="scientific">Pelobium manganitolerans</name>
    <dbReference type="NCBI Taxonomy" id="1842495"/>
    <lineage>
        <taxon>Bacteria</taxon>
        <taxon>Pseudomonadati</taxon>
        <taxon>Bacteroidota</taxon>
        <taxon>Sphingobacteriia</taxon>
        <taxon>Sphingobacteriales</taxon>
        <taxon>Sphingobacteriaceae</taxon>
        <taxon>Pelobium</taxon>
    </lineage>
</organism>
<protein>
    <recommendedName>
        <fullName evidence="3">MepB family protein</fullName>
    </recommendedName>
</protein>
<dbReference type="InterPro" id="IPR038231">
    <property type="entry name" value="MepB-like_sf"/>
</dbReference>
<dbReference type="Proteomes" id="UP000283433">
    <property type="component" value="Unassembled WGS sequence"/>
</dbReference>
<comment type="caution">
    <text evidence="1">The sequence shown here is derived from an EMBL/GenBank/DDBJ whole genome shotgun (WGS) entry which is preliminary data.</text>
</comment>
<dbReference type="OrthoDB" id="4954833at2"/>
<reference evidence="1 2" key="1">
    <citation type="submission" date="2016-07" db="EMBL/GenBank/DDBJ databases">
        <title>Genome of Pelobium manganitolerans.</title>
        <authorList>
            <person name="Wu S."/>
            <person name="Wang G."/>
        </authorList>
    </citation>
    <scope>NUCLEOTIDE SEQUENCE [LARGE SCALE GENOMIC DNA]</scope>
    <source>
        <strain evidence="1 2">YS-25</strain>
    </source>
</reference>
<dbReference type="Pfam" id="PF08877">
    <property type="entry name" value="MepB-like"/>
    <property type="match status" value="1"/>
</dbReference>
<dbReference type="AlphaFoldDB" id="A0A419SC96"/>
<name>A0A419SC96_9SPHI</name>
<evidence type="ECO:0000313" key="2">
    <source>
        <dbReference type="Proteomes" id="UP000283433"/>
    </source>
</evidence>
<accession>A0A419SC96</accession>
<keyword evidence="2" id="KW-1185">Reference proteome</keyword>
<evidence type="ECO:0008006" key="3">
    <source>
        <dbReference type="Google" id="ProtNLM"/>
    </source>
</evidence>